<evidence type="ECO:0000313" key="2">
    <source>
        <dbReference type="Proteomes" id="UP001498398"/>
    </source>
</evidence>
<sequence>MSSQTTHETPSLTDWAKSNINSLYELHSTSGEGQQAQQSGAGLVFAPNAQIFHNHKQVTVEEFQKEMSQSFGSVGSSVEWKECVEIPESKETPHTGIVAGFLVVTRTMKFRIRAAPAQNNTFISISAKIEDSNTEGDEQGDRRRVVQLFHTAVTKAAPVHLAGIQGKHG</sequence>
<keyword evidence="2" id="KW-1185">Reference proteome</keyword>
<proteinExistence type="predicted"/>
<organism evidence="1 2">
    <name type="scientific">Marasmiellus scandens</name>
    <dbReference type="NCBI Taxonomy" id="2682957"/>
    <lineage>
        <taxon>Eukaryota</taxon>
        <taxon>Fungi</taxon>
        <taxon>Dikarya</taxon>
        <taxon>Basidiomycota</taxon>
        <taxon>Agaricomycotina</taxon>
        <taxon>Agaricomycetes</taxon>
        <taxon>Agaricomycetidae</taxon>
        <taxon>Agaricales</taxon>
        <taxon>Marasmiineae</taxon>
        <taxon>Omphalotaceae</taxon>
        <taxon>Marasmiellus</taxon>
    </lineage>
</organism>
<comment type="caution">
    <text evidence="1">The sequence shown here is derived from an EMBL/GenBank/DDBJ whole genome shotgun (WGS) entry which is preliminary data.</text>
</comment>
<reference evidence="1 2" key="1">
    <citation type="submission" date="2024-01" db="EMBL/GenBank/DDBJ databases">
        <title>A draft genome for the cacao thread blight pathogen Marasmiellus scandens.</title>
        <authorList>
            <person name="Baruah I.K."/>
            <person name="Leung J."/>
            <person name="Bukari Y."/>
            <person name="Amoako-Attah I."/>
            <person name="Meinhardt L.W."/>
            <person name="Bailey B.A."/>
            <person name="Cohen S.P."/>
        </authorList>
    </citation>
    <scope>NUCLEOTIDE SEQUENCE [LARGE SCALE GENOMIC DNA]</scope>
    <source>
        <strain evidence="1 2">GH-19</strain>
    </source>
</reference>
<dbReference type="Proteomes" id="UP001498398">
    <property type="component" value="Unassembled WGS sequence"/>
</dbReference>
<evidence type="ECO:0000313" key="1">
    <source>
        <dbReference type="EMBL" id="KAK7448133.1"/>
    </source>
</evidence>
<accession>A0ABR1J4M1</accession>
<dbReference type="EMBL" id="JBANRG010000039">
    <property type="protein sequence ID" value="KAK7448133.1"/>
    <property type="molecule type" value="Genomic_DNA"/>
</dbReference>
<gene>
    <name evidence="1" type="ORF">VKT23_013892</name>
</gene>
<protein>
    <recommendedName>
        <fullName evidence="3">Profilin</fullName>
    </recommendedName>
</protein>
<name>A0ABR1J4M1_9AGAR</name>
<evidence type="ECO:0008006" key="3">
    <source>
        <dbReference type="Google" id="ProtNLM"/>
    </source>
</evidence>